<evidence type="ECO:0000313" key="3">
    <source>
        <dbReference type="EMBL" id="SMP22993.1"/>
    </source>
</evidence>
<dbReference type="Gene3D" id="1.10.260.40">
    <property type="entry name" value="lambda repressor-like DNA-binding domains"/>
    <property type="match status" value="1"/>
</dbReference>
<feature type="transmembrane region" description="Helical" evidence="1">
    <location>
        <begin position="238"/>
        <end position="257"/>
    </location>
</feature>
<dbReference type="InterPro" id="IPR001387">
    <property type="entry name" value="Cro/C1-type_HTH"/>
</dbReference>
<proteinExistence type="predicted"/>
<feature type="domain" description="HTH cro/C1-type" evidence="2">
    <location>
        <begin position="38"/>
        <end position="92"/>
    </location>
</feature>
<dbReference type="Pfam" id="PF01381">
    <property type="entry name" value="HTH_3"/>
    <property type="match status" value="1"/>
</dbReference>
<dbReference type="SMART" id="SM00530">
    <property type="entry name" value="HTH_XRE"/>
    <property type="match status" value="1"/>
</dbReference>
<dbReference type="PROSITE" id="PS50943">
    <property type="entry name" value="HTH_CROC1"/>
    <property type="match status" value="1"/>
</dbReference>
<name>A0ABY1NZV0_9BACT</name>
<dbReference type="EMBL" id="FXUA01000003">
    <property type="protein sequence ID" value="SMP22993.1"/>
    <property type="molecule type" value="Genomic_DNA"/>
</dbReference>
<dbReference type="Proteomes" id="UP001157915">
    <property type="component" value="Unassembled WGS sequence"/>
</dbReference>
<feature type="transmembrane region" description="Helical" evidence="1">
    <location>
        <begin position="108"/>
        <end position="125"/>
    </location>
</feature>
<dbReference type="SUPFAM" id="SSF47413">
    <property type="entry name" value="lambda repressor-like DNA-binding domains"/>
    <property type="match status" value="1"/>
</dbReference>
<reference evidence="3 4" key="1">
    <citation type="submission" date="2017-05" db="EMBL/GenBank/DDBJ databases">
        <authorList>
            <person name="Varghese N."/>
            <person name="Submissions S."/>
        </authorList>
    </citation>
    <scope>NUCLEOTIDE SEQUENCE [LARGE SCALE GENOMIC DNA]</scope>
    <source>
        <strain evidence="3 4">DSM 15360</strain>
    </source>
</reference>
<evidence type="ECO:0000256" key="1">
    <source>
        <dbReference type="SAM" id="Phobius"/>
    </source>
</evidence>
<feature type="transmembrane region" description="Helical" evidence="1">
    <location>
        <begin position="145"/>
        <end position="168"/>
    </location>
</feature>
<organism evidence="3 4">
    <name type="scientific">Algoriphagus winogradskyi</name>
    <dbReference type="NCBI Taxonomy" id="237017"/>
    <lineage>
        <taxon>Bacteria</taxon>
        <taxon>Pseudomonadati</taxon>
        <taxon>Bacteroidota</taxon>
        <taxon>Cytophagia</taxon>
        <taxon>Cytophagales</taxon>
        <taxon>Cyclobacteriaceae</taxon>
        <taxon>Algoriphagus</taxon>
    </lineage>
</organism>
<feature type="transmembrane region" description="Helical" evidence="1">
    <location>
        <begin position="207"/>
        <end position="226"/>
    </location>
</feature>
<protein>
    <submittedName>
        <fullName evidence="3">Helix-turn-helix</fullName>
    </submittedName>
</protein>
<evidence type="ECO:0000313" key="4">
    <source>
        <dbReference type="Proteomes" id="UP001157915"/>
    </source>
</evidence>
<dbReference type="CDD" id="cd00093">
    <property type="entry name" value="HTH_XRE"/>
    <property type="match status" value="1"/>
</dbReference>
<keyword evidence="4" id="KW-1185">Reference proteome</keyword>
<feature type="transmembrane region" description="Helical" evidence="1">
    <location>
        <begin position="180"/>
        <end position="201"/>
    </location>
</feature>
<keyword evidence="1" id="KW-1133">Transmembrane helix</keyword>
<dbReference type="InterPro" id="IPR010982">
    <property type="entry name" value="Lambda_DNA-bd_dom_sf"/>
</dbReference>
<gene>
    <name evidence="3" type="ORF">SAMN06265367_103539</name>
</gene>
<comment type="caution">
    <text evidence="3">The sequence shown here is derived from an EMBL/GenBank/DDBJ whole genome shotgun (WGS) entry which is preliminary data.</text>
</comment>
<feature type="transmembrane region" description="Helical" evidence="1">
    <location>
        <begin position="263"/>
        <end position="281"/>
    </location>
</feature>
<keyword evidence="1" id="KW-0472">Membrane</keyword>
<keyword evidence="1" id="KW-0812">Transmembrane</keyword>
<sequence>MSGQNRVYFALSHNPIREIAMVNKNIHTMKQPELGKKISEMRKAKGLTQEELVELCNLNVRTIQRIEAGEVTPRSYTIKALFEALGIAELDFKNSKEFSLMPKLEKKWLIMSFTAGIIYFILGFLELPLDIKMLTGSGDPKNWNSMYSIVKVSSFASLAFFMIGFLKISKYENNYVLRVASWFFIIGSGLLMTLDISLSYFESFSNSLYSIVKLGTTGLLYLLFGFGFIKFDSPWKSYLGFLGVLGMLTGVLFLTFVGTVGAVFIMVLFEIGLLYCLMTYINKIGRTSSPDSTFSSQVTA</sequence>
<accession>A0ABY1NZV0</accession>
<evidence type="ECO:0000259" key="2">
    <source>
        <dbReference type="PROSITE" id="PS50943"/>
    </source>
</evidence>